<evidence type="ECO:0000313" key="2">
    <source>
        <dbReference type="Proteomes" id="UP000178880"/>
    </source>
</evidence>
<comment type="caution">
    <text evidence="1">The sequence shown here is derived from an EMBL/GenBank/DDBJ whole genome shotgun (WGS) entry which is preliminary data.</text>
</comment>
<dbReference type="AlphaFoldDB" id="A0A1G2CGQ9"/>
<reference evidence="1 2" key="1">
    <citation type="journal article" date="2016" name="Nat. Commun.">
        <title>Thousands of microbial genomes shed light on interconnected biogeochemical processes in an aquifer system.</title>
        <authorList>
            <person name="Anantharaman K."/>
            <person name="Brown C.T."/>
            <person name="Hug L.A."/>
            <person name="Sharon I."/>
            <person name="Castelle C.J."/>
            <person name="Probst A.J."/>
            <person name="Thomas B.C."/>
            <person name="Singh A."/>
            <person name="Wilkins M.J."/>
            <person name="Karaoz U."/>
            <person name="Brodie E.L."/>
            <person name="Williams K.H."/>
            <person name="Hubbard S.S."/>
            <person name="Banfield J.F."/>
        </authorList>
    </citation>
    <scope>NUCLEOTIDE SEQUENCE [LARGE SCALE GENOMIC DNA]</scope>
</reference>
<protein>
    <submittedName>
        <fullName evidence="1">Uncharacterized protein</fullName>
    </submittedName>
</protein>
<dbReference type="Proteomes" id="UP000178880">
    <property type="component" value="Unassembled WGS sequence"/>
</dbReference>
<dbReference type="EMBL" id="MHLA01000014">
    <property type="protein sequence ID" value="OGY99597.1"/>
    <property type="molecule type" value="Genomic_DNA"/>
</dbReference>
<gene>
    <name evidence="1" type="ORF">A2945_03045</name>
</gene>
<proteinExistence type="predicted"/>
<evidence type="ECO:0000313" key="1">
    <source>
        <dbReference type="EMBL" id="OGY99597.1"/>
    </source>
</evidence>
<dbReference type="STRING" id="1798650.A2945_03045"/>
<name>A0A1G2CGQ9_9BACT</name>
<organism evidence="1 2">
    <name type="scientific">Candidatus Liptonbacteria bacterium RIFCSPLOWO2_01_FULL_52_25</name>
    <dbReference type="NCBI Taxonomy" id="1798650"/>
    <lineage>
        <taxon>Bacteria</taxon>
        <taxon>Candidatus Liptoniibacteriota</taxon>
    </lineage>
</organism>
<sequence>MERIRRKVKKHHILSTFALGAVALAAFNFTRAPLFNSLDRFVLFASDNIQLAHEVQVSSGDFGSNKTIDIQKDAIINGSFFADTIVIGKSTQVNGNVAANRLKLSASSTIFGSTSSSVSLPIANLPQVPAFTVGTQDFTFTGATGTLPAGSYRTITIAPSSTLTLSGGIYRLRALDLKDNATLIFNAPTTLNIQFKLKGKDNISILPGLNLKPDDLKINYLGMRPKNDKTTEDDDGEIASLLDQQETKDLKAGKIGRPIVFGKDAFLNFKLLAPRANVHLKDNTTLRGRVLAKKIEVGRDSILSREDFFSKESDLAQVVEDQNGAKFVINEVIVLFEDGTTLNDFIFVANSFGARPTGFLSTLLMGKLEVSAASIEELDIIINQIRNSEIPTIKDAFSNVIVL</sequence>
<accession>A0A1G2CGQ9</accession>